<dbReference type="Gene3D" id="3.50.50.60">
    <property type="entry name" value="FAD/NAD(P)-binding domain"/>
    <property type="match status" value="1"/>
</dbReference>
<keyword evidence="3" id="KW-0285">Flavoprotein</keyword>
<evidence type="ECO:0000256" key="1">
    <source>
        <dbReference type="ARBA" id="ARBA00001974"/>
    </source>
</evidence>
<evidence type="ECO:0000256" key="3">
    <source>
        <dbReference type="RuleBase" id="RU362067"/>
    </source>
</evidence>
<accession>A0ABX8I934</accession>
<keyword evidence="3" id="KW-0274">FAD</keyword>
<evidence type="ECO:0000259" key="5">
    <source>
        <dbReference type="Pfam" id="PF04669"/>
    </source>
</evidence>
<dbReference type="EMBL" id="CP076665">
    <property type="protein sequence ID" value="QWU89779.1"/>
    <property type="molecule type" value="Genomic_DNA"/>
</dbReference>
<dbReference type="InterPro" id="IPR050281">
    <property type="entry name" value="Flavin_monoamine_oxidase"/>
</dbReference>
<reference evidence="6 7" key="1">
    <citation type="submission" date="2021-06" db="EMBL/GenBank/DDBJ databases">
        <title>Candida outbreak in Lebanon.</title>
        <authorList>
            <person name="Finianos M."/>
        </authorList>
    </citation>
    <scope>NUCLEOTIDE SEQUENCE [LARGE SCALE GENOMIC DNA]</scope>
    <source>
        <strain evidence="6">CA3LBN</strain>
    </source>
</reference>
<gene>
    <name evidence="6" type="ORF">CA3LBN_004127</name>
</gene>
<feature type="domain" description="Polysaccharide biosynthesis" evidence="5">
    <location>
        <begin position="489"/>
        <end position="615"/>
    </location>
</feature>
<comment type="cofactor">
    <cofactor evidence="1 3">
        <name>FAD</name>
        <dbReference type="ChEBI" id="CHEBI:57692"/>
    </cofactor>
</comment>
<dbReference type="Gene3D" id="3.90.660.10">
    <property type="match status" value="1"/>
</dbReference>
<protein>
    <recommendedName>
        <fullName evidence="3">Amine oxidase</fullName>
        <ecNumber evidence="3">1.4.3.-</ecNumber>
    </recommendedName>
</protein>
<dbReference type="InterPro" id="IPR021148">
    <property type="entry name" value="Polysacc_synth_dom"/>
</dbReference>
<dbReference type="SUPFAM" id="SSF51905">
    <property type="entry name" value="FAD/NAD(P)-binding domain"/>
    <property type="match status" value="1"/>
</dbReference>
<dbReference type="InterPro" id="IPR023139">
    <property type="entry name" value="PBDC1-like_dom_sf"/>
</dbReference>
<feature type="domain" description="Amine oxidase" evidence="4">
    <location>
        <begin position="13"/>
        <end position="463"/>
    </location>
</feature>
<organism evidence="6 7">
    <name type="scientific">Candidozyma haemuli</name>
    <dbReference type="NCBI Taxonomy" id="45357"/>
    <lineage>
        <taxon>Eukaryota</taxon>
        <taxon>Fungi</taxon>
        <taxon>Dikarya</taxon>
        <taxon>Ascomycota</taxon>
        <taxon>Saccharomycotina</taxon>
        <taxon>Pichiomycetes</taxon>
        <taxon>Metschnikowiaceae</taxon>
        <taxon>Candidozyma</taxon>
    </lineage>
</organism>
<evidence type="ECO:0000313" key="7">
    <source>
        <dbReference type="Proteomes" id="UP000825434"/>
    </source>
</evidence>
<keyword evidence="2 3" id="KW-0560">Oxidoreductase</keyword>
<dbReference type="PANTHER" id="PTHR10742">
    <property type="entry name" value="FLAVIN MONOAMINE OXIDASE"/>
    <property type="match status" value="1"/>
</dbReference>
<dbReference type="InterPro" id="IPR001613">
    <property type="entry name" value="Flavin_amine_oxidase"/>
</dbReference>
<dbReference type="Gene3D" id="1.10.3560.10">
    <property type="entry name" value="yst0336 like domain"/>
    <property type="match status" value="1"/>
</dbReference>
<name>A0ABX8I934_9ASCO</name>
<dbReference type="Pfam" id="PF01593">
    <property type="entry name" value="Amino_oxidase"/>
    <property type="match status" value="1"/>
</dbReference>
<evidence type="ECO:0000256" key="2">
    <source>
        <dbReference type="ARBA" id="ARBA00023002"/>
    </source>
</evidence>
<dbReference type="EC" id="1.4.3.-" evidence="3"/>
<dbReference type="InterPro" id="IPR036188">
    <property type="entry name" value="FAD/NAD-bd_sf"/>
</dbReference>
<dbReference type="Proteomes" id="UP000825434">
    <property type="component" value="Chromosome 5"/>
</dbReference>
<evidence type="ECO:0000259" key="4">
    <source>
        <dbReference type="Pfam" id="PF01593"/>
    </source>
</evidence>
<dbReference type="Pfam" id="PF04669">
    <property type="entry name" value="PBDC1"/>
    <property type="match status" value="1"/>
</dbReference>
<keyword evidence="7" id="KW-1185">Reference proteome</keyword>
<comment type="similarity">
    <text evidence="3">Belongs to the flavin monoamine oxidase family.</text>
</comment>
<sequence length="618" mass="69638">MTGKSVAIVGGGISGLKAAHVLLESGVFAKEDIIILEAQNRLGGRIKTDRESSKLGVPYDLGAAWFHDALTNSVLYDSIENGTFVPSKDGYFDDKDIAIYAKEHDGPLDTNNWKLARVLEDMEKFMELYYMEGLDVKDMSLDDFAKVYVDKYKVFLTPEQLQYCSRLLRYFELWFGIPSYEISAKYAPMDHQGRNLYDKKGHGFAVDHIVSQIDCEIRKETQVTRIQRDAKGARRHRLELSDGSSIDTDYVVVTVPLSILKLKEGPQSITWEPPLPKPVTEALDKISMGALGKVVLEFDIIWWDKTQDRFNIVPDEVSSHGQVPQSWEYPIFIINYARVFPGTASLVILTQSPVTEYLESHPAQAWQYLKPMLSKLNISSFSVPDPINTIVTDWTKNPFARGAYSAIRTGECPDDVIIQLSGEHDGVGLGAGSTIRFAGEHTIADGGGCIHGAYDSGKRAADASHRHHPYYSNMATKFDAEKAENLEDIEKQFAVKAVNQAEAYWKLISKVKASSLRLTNHDNEIFDALVEEFPEFKTKEAAFQINEDAMKSKEGKAKWRAFCEKFKDIDDYNFGTLLRVKADDEYSQENSIFAVRIQFYAVEIARNRYGLNDWASGN</sequence>
<dbReference type="PRINTS" id="PR00757">
    <property type="entry name" value="AMINEOXDASEF"/>
</dbReference>
<dbReference type="PANTHER" id="PTHR10742:SF410">
    <property type="entry name" value="LYSINE-SPECIFIC HISTONE DEMETHYLASE 2"/>
    <property type="match status" value="1"/>
</dbReference>
<dbReference type="InterPro" id="IPR002937">
    <property type="entry name" value="Amino_oxidase"/>
</dbReference>
<proteinExistence type="inferred from homology"/>
<evidence type="ECO:0000313" key="6">
    <source>
        <dbReference type="EMBL" id="QWU89779.1"/>
    </source>
</evidence>
<dbReference type="SUPFAM" id="SSF54373">
    <property type="entry name" value="FAD-linked reductases, C-terminal domain"/>
    <property type="match status" value="1"/>
</dbReference>